<organism evidence="17 18">
    <name type="scientific">Algoriphagus taiwanensis</name>
    <dbReference type="NCBI Taxonomy" id="1445656"/>
    <lineage>
        <taxon>Bacteria</taxon>
        <taxon>Pseudomonadati</taxon>
        <taxon>Bacteroidota</taxon>
        <taxon>Cytophagia</taxon>
        <taxon>Cytophagales</taxon>
        <taxon>Cyclobacteriaceae</taxon>
        <taxon>Algoriphagus</taxon>
    </lineage>
</organism>
<feature type="transmembrane region" description="Helical" evidence="16">
    <location>
        <begin position="247"/>
        <end position="271"/>
    </location>
</feature>
<evidence type="ECO:0000256" key="12">
    <source>
        <dbReference type="ARBA" id="ARBA00023326"/>
    </source>
</evidence>
<dbReference type="InterPro" id="IPR050732">
    <property type="entry name" value="Beta-glucan_modifiers"/>
</dbReference>
<keyword evidence="5" id="KW-0964">Secreted</keyword>
<dbReference type="PANTHER" id="PTHR16631">
    <property type="entry name" value="GLUCAN 1,3-BETA-GLUCOSIDASE"/>
    <property type="match status" value="1"/>
</dbReference>
<gene>
    <name evidence="17" type="ORF">Ataiwa_11900</name>
</gene>
<name>A0ABQ6Q0E8_9BACT</name>
<comment type="function">
    <text evidence="13">Glucanases play a role in cell expansion during growth, in cell-cell fusion during mating, and in spore release during sporulation. This enzyme may be involved in beta-glucan degradation. Active on laminarin and lichenan.</text>
</comment>
<accession>A0ABQ6Q0E8</accession>
<comment type="caution">
    <text evidence="17">The sequence shown here is derived from an EMBL/GenBank/DDBJ whole genome shotgun (WGS) entry which is preliminary data.</text>
</comment>
<dbReference type="Proteomes" id="UP001307705">
    <property type="component" value="Unassembled WGS sequence"/>
</dbReference>
<feature type="transmembrane region" description="Helical" evidence="16">
    <location>
        <begin position="341"/>
        <end position="366"/>
    </location>
</feature>
<evidence type="ECO:0000256" key="15">
    <source>
        <dbReference type="ARBA" id="ARBA00043078"/>
    </source>
</evidence>
<feature type="transmembrane region" description="Helical" evidence="16">
    <location>
        <begin position="283"/>
        <end position="304"/>
    </location>
</feature>
<keyword evidence="7" id="KW-0378">Hydrolase</keyword>
<feature type="transmembrane region" description="Helical" evidence="16">
    <location>
        <begin position="114"/>
        <end position="137"/>
    </location>
</feature>
<evidence type="ECO:0000256" key="9">
    <source>
        <dbReference type="ARBA" id="ARBA00023180"/>
    </source>
</evidence>
<keyword evidence="12" id="KW-0624">Polysaccharide degradation</keyword>
<feature type="transmembrane region" description="Helical" evidence="16">
    <location>
        <begin position="387"/>
        <end position="409"/>
    </location>
</feature>
<dbReference type="Pfam" id="PF00332">
    <property type="entry name" value="Glyco_hydro_17"/>
    <property type="match status" value="1"/>
</dbReference>
<keyword evidence="18" id="KW-1185">Reference proteome</keyword>
<evidence type="ECO:0000256" key="8">
    <source>
        <dbReference type="ARBA" id="ARBA00023136"/>
    </source>
</evidence>
<keyword evidence="11" id="KW-0961">Cell wall biogenesis/degradation</keyword>
<evidence type="ECO:0000256" key="6">
    <source>
        <dbReference type="ARBA" id="ARBA00022729"/>
    </source>
</evidence>
<evidence type="ECO:0000313" key="17">
    <source>
        <dbReference type="EMBL" id="GMQ32918.1"/>
    </source>
</evidence>
<evidence type="ECO:0000256" key="4">
    <source>
        <dbReference type="ARBA" id="ARBA00022512"/>
    </source>
</evidence>
<dbReference type="SUPFAM" id="SSF51445">
    <property type="entry name" value="(Trans)glycosidases"/>
    <property type="match status" value="1"/>
</dbReference>
<keyword evidence="8 16" id="KW-0472">Membrane</keyword>
<feature type="transmembrane region" description="Helical" evidence="16">
    <location>
        <begin position="316"/>
        <end position="335"/>
    </location>
</feature>
<dbReference type="SUPFAM" id="SSF103473">
    <property type="entry name" value="MFS general substrate transporter"/>
    <property type="match status" value="1"/>
</dbReference>
<evidence type="ECO:0000256" key="16">
    <source>
        <dbReference type="SAM" id="Phobius"/>
    </source>
</evidence>
<keyword evidence="16" id="KW-1133">Transmembrane helix</keyword>
<feature type="transmembrane region" description="Helical" evidence="16">
    <location>
        <begin position="188"/>
        <end position="206"/>
    </location>
</feature>
<keyword evidence="10" id="KW-0119">Carbohydrate metabolism</keyword>
<dbReference type="InterPro" id="IPR036259">
    <property type="entry name" value="MFS_trans_sf"/>
</dbReference>
<evidence type="ECO:0000313" key="18">
    <source>
        <dbReference type="Proteomes" id="UP001307705"/>
    </source>
</evidence>
<evidence type="ECO:0000256" key="1">
    <source>
        <dbReference type="ARBA" id="ARBA00004191"/>
    </source>
</evidence>
<proteinExistence type="predicted"/>
<dbReference type="InterPro" id="IPR017853">
    <property type="entry name" value="GH"/>
</dbReference>
<keyword evidence="4" id="KW-0134">Cell wall</keyword>
<comment type="subcellular location">
    <subcellularLocation>
        <location evidence="2">Cell membrane</location>
    </subcellularLocation>
    <subcellularLocation>
        <location evidence="1">Secreted</location>
        <location evidence="1">Cell wall</location>
    </subcellularLocation>
</comment>
<evidence type="ECO:0000256" key="5">
    <source>
        <dbReference type="ARBA" id="ARBA00022525"/>
    </source>
</evidence>
<evidence type="ECO:0000256" key="3">
    <source>
        <dbReference type="ARBA" id="ARBA00022475"/>
    </source>
</evidence>
<dbReference type="InterPro" id="IPR000490">
    <property type="entry name" value="Glyco_hydro_17"/>
</dbReference>
<dbReference type="RefSeq" id="WP_338227714.1">
    <property type="nucleotide sequence ID" value="NZ_BTPE01000003.1"/>
</dbReference>
<sequence length="781" mass="87699">MSTKTTSVPMGQKIAFGVGMLANQMFPASLGIFMVVLVQNLGFPGWMWGIVYFLPRVLDAVTDPIMGFISDNTKSVWGRRRQYVFLGAIVMGVTFSVMWQLYGENSVNYNFIYFLLGSFAFYIGLTIFSVPYVAMGYEMSEDFHERTQIMAIAQWIGQWAWVIAPWFWVIMYDPSWFPNPESATRTLAIWVGVIFAICAMVPAIFIKSKSTLNENFSPLTFNAIGDSLSQILRGFKEAFSSTPFRKLCISTFFIFNAFNTVAGFVFFIVVWHLFNGDAGAAGYWTPIFGSVGALVTTFIVIPIVARMSRKIGKKNAFMVSQGIALIGYASLWFLFVPGKPWMFIFSLPFHSFGIGSLFVLMMSMTADVIDLDELNYGVRREGVFGAIYWYMVKFGFAIAGGLSGVILTVVGFDGNAAVQPEGAVDGLRLFFSGLPMLGTLAAMYLMHDYDVDEARANEIREELKRRKEAKKAPSTPYTDYQTGKIITLSDADQRSVAQLQTRFQGKSSLELKAMFSQMFESGFHGLCFSPYLEGQNIGDTLTEEQIRRRIEIIAPHTQWVRSFSCTDGNELIPKIAREKGLKTMVGAWLGVDKAKNEAEIAQLIRLAKEGLVDIAVVGNEVLLRNELSEEEVLGYLNSVKQAIPNVSVSYVDTYFQLSQRPKVIENCDLVLANCYPFWEGCSIEQAPIYLQKMYEMVKSAAGNKEVIITETGWPDSGEPMNGAVPSEENTMKYLIASNEWAKRENIALFTFSSFDEPWKVHHEGEVGQSWGIWDKNEHLKY</sequence>
<feature type="transmembrane region" description="Helical" evidence="16">
    <location>
        <begin position="149"/>
        <end position="168"/>
    </location>
</feature>
<evidence type="ECO:0000256" key="7">
    <source>
        <dbReference type="ARBA" id="ARBA00022801"/>
    </source>
</evidence>
<evidence type="ECO:0000256" key="2">
    <source>
        <dbReference type="ARBA" id="ARBA00004236"/>
    </source>
</evidence>
<evidence type="ECO:0000256" key="10">
    <source>
        <dbReference type="ARBA" id="ARBA00023277"/>
    </source>
</evidence>
<keyword evidence="3" id="KW-1003">Cell membrane</keyword>
<keyword evidence="16" id="KW-0812">Transmembrane</keyword>
<dbReference type="Gene3D" id="1.20.1250.20">
    <property type="entry name" value="MFS general substrate transporter like domains"/>
    <property type="match status" value="2"/>
</dbReference>
<evidence type="ECO:0000256" key="13">
    <source>
        <dbReference type="ARBA" id="ARBA00037649"/>
    </source>
</evidence>
<evidence type="ECO:0000256" key="14">
    <source>
        <dbReference type="ARBA" id="ARBA00042373"/>
    </source>
</evidence>
<keyword evidence="6" id="KW-0732">Signal</keyword>
<evidence type="ECO:0000256" key="11">
    <source>
        <dbReference type="ARBA" id="ARBA00023316"/>
    </source>
</evidence>
<dbReference type="PANTHER" id="PTHR16631:SF17">
    <property type="entry name" value="GLUCAN ENDO-1,3-BETA-GLUCOSIDASE BTGC"/>
    <property type="match status" value="1"/>
</dbReference>
<keyword evidence="9" id="KW-0325">Glycoprotein</keyword>
<dbReference type="Gene3D" id="3.20.20.80">
    <property type="entry name" value="Glycosidases"/>
    <property type="match status" value="1"/>
</dbReference>
<feature type="transmembrane region" description="Helical" evidence="16">
    <location>
        <begin position="83"/>
        <end position="102"/>
    </location>
</feature>
<protein>
    <recommendedName>
        <fullName evidence="15">Endo-1,3-beta-glucanase btgC</fullName>
    </recommendedName>
    <alternativeName>
        <fullName evidence="14">Laminarinase btgC</fullName>
    </alternativeName>
</protein>
<dbReference type="Pfam" id="PF13347">
    <property type="entry name" value="MFS_2"/>
    <property type="match status" value="1"/>
</dbReference>
<dbReference type="EMBL" id="BTPE01000003">
    <property type="protein sequence ID" value="GMQ32918.1"/>
    <property type="molecule type" value="Genomic_DNA"/>
</dbReference>
<reference evidence="17 18" key="1">
    <citation type="submission" date="2023-08" db="EMBL/GenBank/DDBJ databases">
        <title>Draft genome sequence of Algoriphagus taiwanensis.</title>
        <authorList>
            <person name="Takatani N."/>
            <person name="Hosokawa M."/>
            <person name="Sawabe T."/>
        </authorList>
    </citation>
    <scope>NUCLEOTIDE SEQUENCE [LARGE SCALE GENOMIC DNA]</scope>
    <source>
        <strain evidence="17 18">JCM 19755</strain>
    </source>
</reference>